<name>A0A517W144_9PLAN</name>
<keyword evidence="3" id="KW-0963">Cytoplasm</keyword>
<evidence type="ECO:0000256" key="4">
    <source>
        <dbReference type="ARBA" id="ARBA00023069"/>
    </source>
</evidence>
<evidence type="ECO:0000259" key="6">
    <source>
        <dbReference type="Pfam" id="PF22544"/>
    </source>
</evidence>
<feature type="domain" description="HYDIN/VesB/CFA65-like Ig-like" evidence="6">
    <location>
        <begin position="35"/>
        <end position="119"/>
    </location>
</feature>
<dbReference type="InterPro" id="IPR053879">
    <property type="entry name" value="HYDIN_VesB_CFA65-like_Ig"/>
</dbReference>
<evidence type="ECO:0000313" key="8">
    <source>
        <dbReference type="Proteomes" id="UP000318704"/>
    </source>
</evidence>
<dbReference type="EMBL" id="CP037920">
    <property type="protein sequence ID" value="QDT98979.1"/>
    <property type="molecule type" value="Genomic_DNA"/>
</dbReference>
<protein>
    <recommendedName>
        <fullName evidence="6">HYDIN/VesB/CFA65-like Ig-like domain-containing protein</fullName>
    </recommendedName>
</protein>
<evidence type="ECO:0000313" key="7">
    <source>
        <dbReference type="EMBL" id="QDT98979.1"/>
    </source>
</evidence>
<dbReference type="AlphaFoldDB" id="A0A517W144"/>
<accession>A0A517W144</accession>
<keyword evidence="4" id="KW-0969">Cilium</keyword>
<gene>
    <name evidence="7" type="ORF">V144x_44890</name>
</gene>
<evidence type="ECO:0000256" key="3">
    <source>
        <dbReference type="ARBA" id="ARBA00022490"/>
    </source>
</evidence>
<evidence type="ECO:0000256" key="5">
    <source>
        <dbReference type="ARBA" id="ARBA00023273"/>
    </source>
</evidence>
<dbReference type="Gene3D" id="2.60.40.10">
    <property type="entry name" value="Immunoglobulins"/>
    <property type="match status" value="1"/>
</dbReference>
<evidence type="ECO:0000256" key="2">
    <source>
        <dbReference type="ARBA" id="ARBA00004496"/>
    </source>
</evidence>
<proteinExistence type="predicted"/>
<evidence type="ECO:0000256" key="1">
    <source>
        <dbReference type="ARBA" id="ARBA00004138"/>
    </source>
</evidence>
<dbReference type="Proteomes" id="UP000318704">
    <property type="component" value="Chromosome"/>
</dbReference>
<sequence length="338" mass="37678">MSFLTNRLFLYSILSLLGTFSFVCISGVLALEHKPKILLKEQAINLGNGKPGQEMKGSFDIINSGFAPLEYSIRASCGCTSLSPHMGVIDSSETKKINLSIKLPEYSNSEKGVRITITSNDPNSPEVSCFAIAKCPTPFNVTPDRINKTFYDIESVKNEELSVELEPVGHSDYFDIGSLQIESNNDLFMISNPVKVGELLCFKINFDGKLTKGEHYGSLNISFNGDDRAVKLPISIKLIKPYLIVPSKVEVQRNEDGTFKDVVLTLISRKQQNEMKNNVRLINPPDNVVIKKETVLGKNRRQIQLGFSPKRLTAQNLKLCFSYGKDDSQISCQLNFPE</sequence>
<dbReference type="KEGG" id="gaw:V144x_44890"/>
<keyword evidence="5" id="KW-0966">Cell projection</keyword>
<dbReference type="Pfam" id="PF22544">
    <property type="entry name" value="HYDIN_VesB_CFA65-like_Ig"/>
    <property type="match status" value="1"/>
</dbReference>
<dbReference type="GO" id="GO:0005737">
    <property type="term" value="C:cytoplasm"/>
    <property type="evidence" value="ECO:0007669"/>
    <property type="project" value="UniProtKB-SubCell"/>
</dbReference>
<dbReference type="RefSeq" id="WP_144988077.1">
    <property type="nucleotide sequence ID" value="NZ_CP037920.1"/>
</dbReference>
<reference evidence="7 8" key="1">
    <citation type="submission" date="2019-03" db="EMBL/GenBank/DDBJ databases">
        <title>Deep-cultivation of Planctomycetes and their phenomic and genomic characterization uncovers novel biology.</title>
        <authorList>
            <person name="Wiegand S."/>
            <person name="Jogler M."/>
            <person name="Boedeker C."/>
            <person name="Pinto D."/>
            <person name="Vollmers J."/>
            <person name="Rivas-Marin E."/>
            <person name="Kohn T."/>
            <person name="Peeters S.H."/>
            <person name="Heuer A."/>
            <person name="Rast P."/>
            <person name="Oberbeckmann S."/>
            <person name="Bunk B."/>
            <person name="Jeske O."/>
            <person name="Meyerdierks A."/>
            <person name="Storesund J.E."/>
            <person name="Kallscheuer N."/>
            <person name="Luecker S."/>
            <person name="Lage O.M."/>
            <person name="Pohl T."/>
            <person name="Merkel B.J."/>
            <person name="Hornburger P."/>
            <person name="Mueller R.-W."/>
            <person name="Bruemmer F."/>
            <person name="Labrenz M."/>
            <person name="Spormann A.M."/>
            <person name="Op den Camp H."/>
            <person name="Overmann J."/>
            <person name="Amann R."/>
            <person name="Jetten M.S.M."/>
            <person name="Mascher T."/>
            <person name="Medema M.H."/>
            <person name="Devos D.P."/>
            <person name="Kaster A.-K."/>
            <person name="Ovreas L."/>
            <person name="Rohde M."/>
            <person name="Galperin M.Y."/>
            <person name="Jogler C."/>
        </authorList>
    </citation>
    <scope>NUCLEOTIDE SEQUENCE [LARGE SCALE GENOMIC DNA]</scope>
    <source>
        <strain evidence="7 8">V144</strain>
    </source>
</reference>
<organism evidence="7 8">
    <name type="scientific">Gimesia aquarii</name>
    <dbReference type="NCBI Taxonomy" id="2527964"/>
    <lineage>
        <taxon>Bacteria</taxon>
        <taxon>Pseudomonadati</taxon>
        <taxon>Planctomycetota</taxon>
        <taxon>Planctomycetia</taxon>
        <taxon>Planctomycetales</taxon>
        <taxon>Planctomycetaceae</taxon>
        <taxon>Gimesia</taxon>
    </lineage>
</organism>
<comment type="subcellular location">
    <subcellularLocation>
        <location evidence="1">Cell projection</location>
        <location evidence="1">Cilium</location>
    </subcellularLocation>
    <subcellularLocation>
        <location evidence="2">Cytoplasm</location>
    </subcellularLocation>
</comment>
<dbReference type="InterPro" id="IPR013783">
    <property type="entry name" value="Ig-like_fold"/>
</dbReference>